<dbReference type="EMBL" id="LAZR01001772">
    <property type="protein sequence ID" value="KKN39288.1"/>
    <property type="molecule type" value="Genomic_DNA"/>
</dbReference>
<reference evidence="2" key="1">
    <citation type="journal article" date="2015" name="Nature">
        <title>Complex archaea that bridge the gap between prokaryotes and eukaryotes.</title>
        <authorList>
            <person name="Spang A."/>
            <person name="Saw J.H."/>
            <person name="Jorgensen S.L."/>
            <person name="Zaremba-Niedzwiedzka K."/>
            <person name="Martijn J."/>
            <person name="Lind A.E."/>
            <person name="van Eijk R."/>
            <person name="Schleper C."/>
            <person name="Guy L."/>
            <person name="Ettema T.J."/>
        </authorList>
    </citation>
    <scope>NUCLEOTIDE SEQUENCE</scope>
</reference>
<sequence length="75" mass="8966">MRHYHRLSSNRIIGHKHPGGHLVHQHVKIGLLDYGRTREALERKIARAGAGVRSMRTRTRARRRESRRRFERSEF</sequence>
<dbReference type="AlphaFoldDB" id="A0A0F9TCV6"/>
<name>A0A0F9TCV6_9ZZZZ</name>
<gene>
    <name evidence="2" type="ORF">LCGC14_0744800</name>
</gene>
<organism evidence="2">
    <name type="scientific">marine sediment metagenome</name>
    <dbReference type="NCBI Taxonomy" id="412755"/>
    <lineage>
        <taxon>unclassified sequences</taxon>
        <taxon>metagenomes</taxon>
        <taxon>ecological metagenomes</taxon>
    </lineage>
</organism>
<protein>
    <submittedName>
        <fullName evidence="2">Uncharacterized protein</fullName>
    </submittedName>
</protein>
<evidence type="ECO:0000256" key="1">
    <source>
        <dbReference type="SAM" id="MobiDB-lite"/>
    </source>
</evidence>
<feature type="compositionally biased region" description="Basic residues" evidence="1">
    <location>
        <begin position="55"/>
        <end position="75"/>
    </location>
</feature>
<feature type="region of interest" description="Disordered" evidence="1">
    <location>
        <begin position="50"/>
        <end position="75"/>
    </location>
</feature>
<evidence type="ECO:0000313" key="2">
    <source>
        <dbReference type="EMBL" id="KKN39288.1"/>
    </source>
</evidence>
<proteinExistence type="predicted"/>
<comment type="caution">
    <text evidence="2">The sequence shown here is derived from an EMBL/GenBank/DDBJ whole genome shotgun (WGS) entry which is preliminary data.</text>
</comment>
<accession>A0A0F9TCV6</accession>